<dbReference type="InterPro" id="IPR015679">
    <property type="entry name" value="PLipase_D_fam"/>
</dbReference>
<dbReference type="SMART" id="SM00155">
    <property type="entry name" value="PLDc"/>
    <property type="match status" value="2"/>
</dbReference>
<dbReference type="InterPro" id="IPR001736">
    <property type="entry name" value="PLipase_D/transphosphatidylase"/>
</dbReference>
<feature type="region of interest" description="Disordered" evidence="5">
    <location>
        <begin position="494"/>
        <end position="518"/>
    </location>
</feature>
<keyword evidence="2" id="KW-0677">Repeat</keyword>
<evidence type="ECO:0000313" key="7">
    <source>
        <dbReference type="EMBL" id="QBC43598.1"/>
    </source>
</evidence>
<dbReference type="PANTHER" id="PTHR18896:SF76">
    <property type="entry name" value="PHOSPHOLIPASE"/>
    <property type="match status" value="1"/>
</dbReference>
<comment type="catalytic activity">
    <reaction evidence="1">
        <text>a 1,2-diacyl-sn-glycero-3-phosphocholine + H2O = a 1,2-diacyl-sn-glycero-3-phosphate + choline + H(+)</text>
        <dbReference type="Rhea" id="RHEA:14445"/>
        <dbReference type="ChEBI" id="CHEBI:15354"/>
        <dbReference type="ChEBI" id="CHEBI:15377"/>
        <dbReference type="ChEBI" id="CHEBI:15378"/>
        <dbReference type="ChEBI" id="CHEBI:57643"/>
        <dbReference type="ChEBI" id="CHEBI:58608"/>
        <dbReference type="EC" id="3.1.4.4"/>
    </reaction>
</comment>
<dbReference type="RefSeq" id="WP_130106175.1">
    <property type="nucleotide sequence ID" value="NZ_CP025781.1"/>
</dbReference>
<organism evidence="7 8">
    <name type="scientific">Iodobacter fluviatilis</name>
    <dbReference type="NCBI Taxonomy" id="537"/>
    <lineage>
        <taxon>Bacteria</taxon>
        <taxon>Pseudomonadati</taxon>
        <taxon>Pseudomonadota</taxon>
        <taxon>Betaproteobacteria</taxon>
        <taxon>Neisseriales</taxon>
        <taxon>Chitinibacteraceae</taxon>
        <taxon>Iodobacter</taxon>
    </lineage>
</organism>
<accession>A0A7G3G8Z7</accession>
<feature type="domain" description="PLD phosphodiesterase" evidence="6">
    <location>
        <begin position="544"/>
        <end position="571"/>
    </location>
</feature>
<keyword evidence="3" id="KW-0378">Hydrolase</keyword>
<keyword evidence="8" id="KW-1185">Reference proteome</keyword>
<name>A0A7G3G8Z7_9NEIS</name>
<evidence type="ECO:0000313" key="8">
    <source>
        <dbReference type="Proteomes" id="UP000515917"/>
    </source>
</evidence>
<dbReference type="PANTHER" id="PTHR18896">
    <property type="entry name" value="PHOSPHOLIPASE D"/>
    <property type="match status" value="1"/>
</dbReference>
<gene>
    <name evidence="7" type="ORF">C1H71_08620</name>
</gene>
<evidence type="ECO:0000256" key="2">
    <source>
        <dbReference type="ARBA" id="ARBA00022737"/>
    </source>
</evidence>
<evidence type="ECO:0000256" key="4">
    <source>
        <dbReference type="ARBA" id="ARBA00023098"/>
    </source>
</evidence>
<evidence type="ECO:0000256" key="5">
    <source>
        <dbReference type="SAM" id="MobiDB-lite"/>
    </source>
</evidence>
<dbReference type="InterPro" id="IPR025202">
    <property type="entry name" value="PLD-like_dom"/>
</dbReference>
<dbReference type="Proteomes" id="UP000515917">
    <property type="component" value="Chromosome"/>
</dbReference>
<dbReference type="EMBL" id="CP025781">
    <property type="protein sequence ID" value="QBC43598.1"/>
    <property type="molecule type" value="Genomic_DNA"/>
</dbReference>
<evidence type="ECO:0000256" key="3">
    <source>
        <dbReference type="ARBA" id="ARBA00022801"/>
    </source>
</evidence>
<dbReference type="GO" id="GO:0009395">
    <property type="term" value="P:phospholipid catabolic process"/>
    <property type="evidence" value="ECO:0007669"/>
    <property type="project" value="TreeGrafter"/>
</dbReference>
<protein>
    <submittedName>
        <fullName evidence="7">Phospholipase</fullName>
    </submittedName>
</protein>
<reference evidence="7 8" key="1">
    <citation type="submission" date="2018-01" db="EMBL/GenBank/DDBJ databases">
        <title>Genome sequence of Iodobacter sp. strain PCH194 isolated from Indian Trans-Himalaya.</title>
        <authorList>
            <person name="Kumar V."/>
            <person name="Thakur V."/>
            <person name="Kumar S."/>
            <person name="Singh D."/>
        </authorList>
    </citation>
    <scope>NUCLEOTIDE SEQUENCE [LARGE SCALE GENOMIC DNA]</scope>
    <source>
        <strain evidence="7 8">PCH194</strain>
    </source>
</reference>
<dbReference type="Gene3D" id="3.30.870.10">
    <property type="entry name" value="Endonuclease Chain A"/>
    <property type="match status" value="2"/>
</dbReference>
<evidence type="ECO:0000256" key="1">
    <source>
        <dbReference type="ARBA" id="ARBA00000798"/>
    </source>
</evidence>
<keyword evidence="4" id="KW-0443">Lipid metabolism</keyword>
<dbReference type="SUPFAM" id="SSF56024">
    <property type="entry name" value="Phospholipase D/nuclease"/>
    <property type="match status" value="2"/>
</dbReference>
<dbReference type="PROSITE" id="PS50035">
    <property type="entry name" value="PLD"/>
    <property type="match status" value="1"/>
</dbReference>
<dbReference type="Pfam" id="PF13091">
    <property type="entry name" value="PLDc_2"/>
    <property type="match status" value="1"/>
</dbReference>
<dbReference type="AlphaFoldDB" id="A0A7G3G8Z7"/>
<dbReference type="GO" id="GO:0004630">
    <property type="term" value="F:phospholipase D activity"/>
    <property type="evidence" value="ECO:0007669"/>
    <property type="project" value="UniProtKB-EC"/>
</dbReference>
<dbReference type="KEGG" id="ifl:C1H71_08620"/>
<sequence length="656" mass="72816">MSKSIVTPAALGQTNECTITPPWVVQKAEYAPVGASFKPLINGERAFKAVYEAIVAAEKSVCIICWGFQPSMYFIRESDPDLMSIGKLLEKKAEAGVKVRILCFAFELTLKPFYLNVTGVKQGLGESNTPGRHSIGVQDRPAYSDDAQYQYDCDWFNKYDENQEMLDVAVKLGKAVFGNKAANNLRFFSRGFSAIDRARIAGRNYEDQGLAVGTKGVLAATPSHHQKMVLVDYETPNKATGFVMGHNMLDEYWDKDNHSYYCQHYKAGRNGVIGPRQDISSRVTGPVVGNLFANFSQAWEKETGESLGKLDFSRYPIRKDAENLPVHAQILRTQPQYGIKEIKDVYMQAINNASTMIYAENQYFRWPPLAEKLKEVAQKQTQWGCDPGKHDSLYLFVITNSTDDGVGSGTVNTYRMLDSLGRADTIPNVARAKELDVRQADLEQAQKGVGKAQKDVNASAPQVVGGIQFGGISQAHQQNLEALNAANQRQAKAEAAFKGSQEAQQRAKKSGNAPIITSREVPPGLKMQICTLVAPDSPAGKPWLDVYVHSKLLMVNDSFTTLGSTNINTRSMEVDSELNIAFADSRITKPMRQHLWGLHTNGMGVQDEPEVAFKQWNYIIKQNKDYAPDRSKASKKKPYASLVEFYRGSAKIKDSD</sequence>
<proteinExistence type="predicted"/>
<evidence type="ECO:0000259" key="6">
    <source>
        <dbReference type="PROSITE" id="PS50035"/>
    </source>
</evidence>